<protein>
    <submittedName>
        <fullName evidence="1">Uncharacterized protein</fullName>
    </submittedName>
</protein>
<dbReference type="EMBL" id="ARZA01000131">
    <property type="protein sequence ID" value="EOD00640.1"/>
    <property type="molecule type" value="Genomic_DNA"/>
</dbReference>
<proteinExistence type="predicted"/>
<evidence type="ECO:0000313" key="2">
    <source>
        <dbReference type="Proteomes" id="UP000013378"/>
    </source>
</evidence>
<sequence>MVLLNLKSDNIEYTGEINRLNNKLPFLDLDFIVEKMY</sequence>
<reference evidence="1 2" key="1">
    <citation type="journal article" date="2015" name="Geomicrobiol. J.">
        <title>Caldisalinibacter kiritimatiensis gen. nov., sp. nov., a moderately thermohalophilic thiosulfate-reducing bacterium from a hypersaline microbial mat.</title>
        <authorList>
            <person name="Ben Hania W."/>
            <person name="Joseph M."/>
            <person name="Fiebig A."/>
            <person name="Bunk B."/>
            <person name="Klenk H.-P."/>
            <person name="Fardeau M.-L."/>
            <person name="Spring S."/>
        </authorList>
    </citation>
    <scope>NUCLEOTIDE SEQUENCE [LARGE SCALE GENOMIC DNA]</scope>
    <source>
        <strain evidence="1 2">L21-TH-D2</strain>
    </source>
</reference>
<keyword evidence="2" id="KW-1185">Reference proteome</keyword>
<name>R1CEC0_9FIRM</name>
<organism evidence="1 2">
    <name type="scientific">Caldisalinibacter kiritimatiensis</name>
    <dbReference type="NCBI Taxonomy" id="1304284"/>
    <lineage>
        <taxon>Bacteria</taxon>
        <taxon>Bacillati</taxon>
        <taxon>Bacillota</taxon>
        <taxon>Tissierellia</taxon>
        <taxon>Tissierellales</taxon>
        <taxon>Thermohalobacteraceae</taxon>
        <taxon>Caldisalinibacter</taxon>
    </lineage>
</organism>
<evidence type="ECO:0000313" key="1">
    <source>
        <dbReference type="EMBL" id="EOD00640.1"/>
    </source>
</evidence>
<dbReference type="STRING" id="1304284.L21TH_1310"/>
<gene>
    <name evidence="1" type="ORF">L21TH_1310</name>
</gene>
<accession>R1CEC0</accession>
<dbReference type="Proteomes" id="UP000013378">
    <property type="component" value="Unassembled WGS sequence"/>
</dbReference>
<dbReference type="AlphaFoldDB" id="R1CEC0"/>
<comment type="caution">
    <text evidence="1">The sequence shown here is derived from an EMBL/GenBank/DDBJ whole genome shotgun (WGS) entry which is preliminary data.</text>
</comment>